<proteinExistence type="predicted"/>
<protein>
    <submittedName>
        <fullName evidence="1">Uncharacterized protein</fullName>
    </submittedName>
</protein>
<dbReference type="AlphaFoldDB" id="I4YA61"/>
<dbReference type="HOGENOM" id="CLU_2028512_0_0_1"/>
<keyword evidence="2" id="KW-1185">Reference proteome</keyword>
<sequence length="122" mass="13232">MSLAYVLVAAQPLSSNSTLDDISFKDILTRSLFSLYGSVNGSFYVDVLAVTQKQSNGLQKVALKCSSKHQQLLENAISMAPTSQTTFLDSAFKLSVLDSANTPSILNTITQSEYIDAQLSQF</sequence>
<dbReference type="EMBL" id="JH668236">
    <property type="protein sequence ID" value="EIM20853.1"/>
    <property type="molecule type" value="Genomic_DNA"/>
</dbReference>
<name>I4YA61_WALMC</name>
<organism evidence="1 2">
    <name type="scientific">Wallemia mellicola (strain ATCC MYA-4683 / CBS 633.66)</name>
    <name type="common">Wallemia sebi (CBS 633.66)</name>
    <dbReference type="NCBI Taxonomy" id="671144"/>
    <lineage>
        <taxon>Eukaryota</taxon>
        <taxon>Fungi</taxon>
        <taxon>Dikarya</taxon>
        <taxon>Basidiomycota</taxon>
        <taxon>Wallemiomycotina</taxon>
        <taxon>Wallemiomycetes</taxon>
        <taxon>Wallemiales</taxon>
        <taxon>Wallemiaceae</taxon>
        <taxon>Wallemia</taxon>
    </lineage>
</organism>
<dbReference type="Proteomes" id="UP000005242">
    <property type="component" value="Unassembled WGS sequence"/>
</dbReference>
<evidence type="ECO:0000313" key="2">
    <source>
        <dbReference type="Proteomes" id="UP000005242"/>
    </source>
</evidence>
<dbReference type="KEGG" id="wse:WALSEDRAFT_65013"/>
<reference evidence="1 2" key="1">
    <citation type="journal article" date="2012" name="Fungal Genet. Biol.">
        <title>The genome of the xerotolerant mold Wallemia sebi reveals adaptations to osmotic stress and suggests cryptic sexual reproduction.</title>
        <authorList>
            <person name="Padamsee M."/>
            <person name="Kumar T.K.A."/>
            <person name="Riley R."/>
            <person name="Binder M."/>
            <person name="Boyd A."/>
            <person name="Calvo A.M."/>
            <person name="Furukawa K."/>
            <person name="Hesse C."/>
            <person name="Hohmann S."/>
            <person name="James T.Y."/>
            <person name="LaButti K."/>
            <person name="Lapidus A."/>
            <person name="Lindquist E."/>
            <person name="Lucas S."/>
            <person name="Miller K."/>
            <person name="Shantappa S."/>
            <person name="Grigoriev I.V."/>
            <person name="Hibbett D.S."/>
            <person name="McLaughlin D.J."/>
            <person name="Spatafora J.W."/>
            <person name="Aime M.C."/>
        </authorList>
    </citation>
    <scope>NUCLEOTIDE SEQUENCE [LARGE SCALE GENOMIC DNA]</scope>
    <source>
        <strain evidence="2">ATCC MYA-4683 / CBS 633.66</strain>
    </source>
</reference>
<dbReference type="InParanoid" id="I4YA61"/>
<gene>
    <name evidence="1" type="ORF">WALSEDRAFT_65013</name>
</gene>
<dbReference type="RefSeq" id="XP_006959114.1">
    <property type="nucleotide sequence ID" value="XM_006959052.1"/>
</dbReference>
<dbReference type="GeneID" id="18474981"/>
<evidence type="ECO:0000313" key="1">
    <source>
        <dbReference type="EMBL" id="EIM20853.1"/>
    </source>
</evidence>
<accession>I4YA61</accession>